<sequence length="423" mass="47146">MNLFFKITLLIFGSLFTLNALAQENNPVPLKTIPVKNKKGDSTIYKRDSVISNKKGVRQLDLTDALELLFNVVPEKKPDTVTTKPSLTIVPAIGYTLVTRLAFVLSGNMAFRTGPHSRISTITASTAITENKQFTFPVQSNIWSKDNNYNFVGDYRYYKYPQSTFGLGSSSDIKNEDPMDYSYYQFYQTVLRHITGNIYLGAGYILDDHWDVSDKGNLDGTVSDYSRYGKTSHDIASGFTLNALVDARDNAINPSRGGYVSVQYRDNLSFLGSSTPWSSLIIDVRKYFNFPEGSDNVLAFWNYDWLILNGRPSYLELPSTQWDISCVTGRGYIQGRFRGAQMVYGEAEYRFKITANGLLGGVFFLNGQSFSAAPGTRLQGIQPGYGPGLRLKLNTISKTNICVDYGLGREGSRGVFIAVGEVF</sequence>
<dbReference type="KEGG" id="mgot:MgSA37_03505"/>
<organism evidence="1 2">
    <name type="scientific">Mucilaginibacter gotjawali</name>
    <dbReference type="NCBI Taxonomy" id="1550579"/>
    <lineage>
        <taxon>Bacteria</taxon>
        <taxon>Pseudomonadati</taxon>
        <taxon>Bacteroidota</taxon>
        <taxon>Sphingobacteriia</taxon>
        <taxon>Sphingobacteriales</taxon>
        <taxon>Sphingobacteriaceae</taxon>
        <taxon>Mucilaginibacter</taxon>
    </lineage>
</organism>
<name>A0A0X8X591_9SPHI</name>
<evidence type="ECO:0000313" key="2">
    <source>
        <dbReference type="Proteomes" id="UP000218263"/>
    </source>
</evidence>
<dbReference type="Gene3D" id="2.40.160.50">
    <property type="entry name" value="membrane protein fhac: a member of the omp85/tpsb transporter family"/>
    <property type="match status" value="1"/>
</dbReference>
<dbReference type="Proteomes" id="UP000218263">
    <property type="component" value="Chromosome"/>
</dbReference>
<dbReference type="RefSeq" id="WP_096353586.1">
    <property type="nucleotide sequence ID" value="NZ_AP017313.1"/>
</dbReference>
<dbReference type="EMBL" id="AP017313">
    <property type="protein sequence ID" value="BAU55323.1"/>
    <property type="molecule type" value="Genomic_DNA"/>
</dbReference>
<dbReference type="OrthoDB" id="621220at2"/>
<keyword evidence="2" id="KW-1185">Reference proteome</keyword>
<reference evidence="1 2" key="1">
    <citation type="submission" date="2015-12" db="EMBL/GenBank/DDBJ databases">
        <title>Genome sequence of Mucilaginibacter gotjawali.</title>
        <authorList>
            <person name="Lee J.S."/>
            <person name="Lee K.C."/>
            <person name="Kim K.K."/>
            <person name="Lee B.W."/>
        </authorList>
    </citation>
    <scope>NUCLEOTIDE SEQUENCE [LARGE SCALE GENOMIC DNA]</scope>
    <source>
        <strain evidence="1 2">SA3-7</strain>
    </source>
</reference>
<protein>
    <submittedName>
        <fullName evidence="1">Uncharacterized protein</fullName>
    </submittedName>
</protein>
<proteinExistence type="predicted"/>
<gene>
    <name evidence="1" type="ORF">MgSA37_03505</name>
</gene>
<accession>A0A0X8X591</accession>
<dbReference type="AlphaFoldDB" id="A0A0X8X591"/>
<evidence type="ECO:0000313" key="1">
    <source>
        <dbReference type="EMBL" id="BAU55323.1"/>
    </source>
</evidence>